<dbReference type="EMBL" id="JADCNL010000010">
    <property type="protein sequence ID" value="KAG0464508.1"/>
    <property type="molecule type" value="Genomic_DNA"/>
</dbReference>
<evidence type="ECO:0000313" key="3">
    <source>
        <dbReference type="Proteomes" id="UP000636800"/>
    </source>
</evidence>
<dbReference type="Proteomes" id="UP000636800">
    <property type="component" value="Chromosome 10"/>
</dbReference>
<organism evidence="2 3">
    <name type="scientific">Vanilla planifolia</name>
    <name type="common">Vanilla</name>
    <dbReference type="NCBI Taxonomy" id="51239"/>
    <lineage>
        <taxon>Eukaryota</taxon>
        <taxon>Viridiplantae</taxon>
        <taxon>Streptophyta</taxon>
        <taxon>Embryophyta</taxon>
        <taxon>Tracheophyta</taxon>
        <taxon>Spermatophyta</taxon>
        <taxon>Magnoliopsida</taxon>
        <taxon>Liliopsida</taxon>
        <taxon>Asparagales</taxon>
        <taxon>Orchidaceae</taxon>
        <taxon>Vanilloideae</taxon>
        <taxon>Vanilleae</taxon>
        <taxon>Vanilla</taxon>
    </lineage>
</organism>
<dbReference type="AlphaFoldDB" id="A0A835Q8S0"/>
<proteinExistence type="predicted"/>
<evidence type="ECO:0000313" key="2">
    <source>
        <dbReference type="EMBL" id="KAG0464508.1"/>
    </source>
</evidence>
<comment type="caution">
    <text evidence="2">The sequence shown here is derived from an EMBL/GenBank/DDBJ whole genome shotgun (WGS) entry which is preliminary data.</text>
</comment>
<keyword evidence="3" id="KW-1185">Reference proteome</keyword>
<evidence type="ECO:0000256" key="1">
    <source>
        <dbReference type="SAM" id="MobiDB-lite"/>
    </source>
</evidence>
<feature type="region of interest" description="Disordered" evidence="1">
    <location>
        <begin position="12"/>
        <end position="43"/>
    </location>
</feature>
<sequence length="146" mass="16002">MPLSPNLVSLPITLPHAPPPRSHPPTPPPTFPQSISSSSFEVSNLDSGPLTMFGRPHHEPNCYFQPFTSMRPCVRLMFSMFFMKRPPILPSIEYQSVLLKQSSRRRESIVLSLNFGNGCSSVHETGVHRAAKKLCGGGGAARMSEG</sequence>
<reference evidence="2 3" key="1">
    <citation type="journal article" date="2020" name="Nat. Food">
        <title>A phased Vanilla planifolia genome enables genetic improvement of flavour and production.</title>
        <authorList>
            <person name="Hasing T."/>
            <person name="Tang H."/>
            <person name="Brym M."/>
            <person name="Khazi F."/>
            <person name="Huang T."/>
            <person name="Chambers A.H."/>
        </authorList>
    </citation>
    <scope>NUCLEOTIDE SEQUENCE [LARGE SCALE GENOMIC DNA]</scope>
    <source>
        <tissue evidence="2">Leaf</tissue>
    </source>
</reference>
<accession>A0A835Q8S0</accession>
<dbReference type="OrthoDB" id="1295045at2759"/>
<feature type="compositionally biased region" description="Pro residues" evidence="1">
    <location>
        <begin position="16"/>
        <end position="31"/>
    </location>
</feature>
<gene>
    <name evidence="2" type="ORF">HPP92_020577</name>
</gene>
<name>A0A835Q8S0_VANPL</name>
<protein>
    <submittedName>
        <fullName evidence="2">Uncharacterized protein</fullName>
    </submittedName>
</protein>